<feature type="transmembrane region" description="Helical" evidence="4">
    <location>
        <begin position="12"/>
        <end position="33"/>
    </location>
</feature>
<dbReference type="Gene3D" id="1.20.120.30">
    <property type="entry name" value="Aspartate receptor, ligand-binding domain"/>
    <property type="match status" value="1"/>
</dbReference>
<keyword evidence="7" id="KW-1185">Reference proteome</keyword>
<protein>
    <submittedName>
        <fullName evidence="6">CZB domain-containing protein</fullName>
    </submittedName>
</protein>
<keyword evidence="2 3" id="KW-0807">Transducer</keyword>
<dbReference type="PANTHER" id="PTHR32089">
    <property type="entry name" value="METHYL-ACCEPTING CHEMOTAXIS PROTEIN MCPB"/>
    <property type="match status" value="1"/>
</dbReference>
<keyword evidence="4" id="KW-0812">Transmembrane</keyword>
<dbReference type="Gene3D" id="1.10.287.950">
    <property type="entry name" value="Methyl-accepting chemotaxis protein"/>
    <property type="match status" value="1"/>
</dbReference>
<evidence type="ECO:0000256" key="3">
    <source>
        <dbReference type="PROSITE-ProRule" id="PRU00284"/>
    </source>
</evidence>
<comment type="caution">
    <text evidence="6">The sequence shown here is derived from an EMBL/GenBank/DDBJ whole genome shotgun (WGS) entry which is preliminary data.</text>
</comment>
<comment type="subcellular location">
    <subcellularLocation>
        <location evidence="1">Membrane</location>
    </subcellularLocation>
</comment>
<dbReference type="InterPro" id="IPR004089">
    <property type="entry name" value="MCPsignal_dom"/>
</dbReference>
<feature type="domain" description="Methyl-accepting transducer" evidence="5">
    <location>
        <begin position="177"/>
        <end position="366"/>
    </location>
</feature>
<keyword evidence="4" id="KW-1133">Transmembrane helix</keyword>
<dbReference type="SUPFAM" id="SSF58104">
    <property type="entry name" value="Methyl-accepting chemotaxis protein (MCP) signaling domain"/>
    <property type="match status" value="1"/>
</dbReference>
<keyword evidence="4" id="KW-0472">Membrane</keyword>
<dbReference type="PANTHER" id="PTHR32089:SF41">
    <property type="entry name" value="METHYL-ACCEPTING CHEMOTAXIS PROTEIN"/>
    <property type="match status" value="1"/>
</dbReference>
<evidence type="ECO:0000313" key="7">
    <source>
        <dbReference type="Proteomes" id="UP000598488"/>
    </source>
</evidence>
<reference evidence="6 7" key="1">
    <citation type="submission" date="2020-12" db="EMBL/GenBank/DDBJ databases">
        <title>Comparative genome analysis of fungal antagonists Marinomonas ostreistagni 398 and M. spartinae 468.</title>
        <authorList>
            <person name="Fields J.L."/>
            <person name="Mavrodi O.V."/>
            <person name="Biber P.D."/>
            <person name="Indest K.J."/>
            <person name="Mavrodi D.V."/>
        </authorList>
    </citation>
    <scope>NUCLEOTIDE SEQUENCE [LARGE SCALE GENOMIC DNA]</scope>
    <source>
        <strain evidence="6 7">USM7</strain>
    </source>
</reference>
<dbReference type="Pfam" id="PF00015">
    <property type="entry name" value="MCPsignal"/>
    <property type="match status" value="1"/>
</dbReference>
<feature type="transmembrane region" description="Helical" evidence="4">
    <location>
        <begin position="45"/>
        <end position="66"/>
    </location>
</feature>
<evidence type="ECO:0000256" key="2">
    <source>
        <dbReference type="ARBA" id="ARBA00023224"/>
    </source>
</evidence>
<dbReference type="InterPro" id="IPR025991">
    <property type="entry name" value="Chemoreceptor_zinc-bind_dom"/>
</dbReference>
<sequence>MQKNHISRSIPFLRTQFIGLGALVLTLLVAMLINHFSIKSTTFNFIASTLIACSFALVIFQGLRLVETLNRLSFTISACRKGELHHRITSTKGLGELGIVAWELNDLLDRIETYFKELDTTFTFVAKGDFHRRPIAVGLPGNMKHSINAVQESVAAMHSNVSLINRNELSSKLHELNTENLIGNLREAQSDLMRVDQEVRNIGEQASENASSAEHSLGAVEQIRHSIHTVSETIIKVSDVVEALSRDSEKVSSSLVTIKDIAEQTNLLALNASIEAARAGEAGRGFAVVADEVKQLANRTKETAESVDQVLSTLSQQVSEVSRITEESKELSANMQELVGGFEQQFNQLARSSRISALNVDGVATVIYHSLIKLDHVIYKQNGYVALNAVTESNEYKAAKVDHHSCRMGKWYYGEARNLQISKSSSFKQLEQPHKQVHDSVHAAIAKMSTDWSSKVELRNEIVDSMRSAEEGSSQVIHWVNKLTDEHMEELEIQISRV</sequence>
<dbReference type="Pfam" id="PF13682">
    <property type="entry name" value="CZB"/>
    <property type="match status" value="1"/>
</dbReference>
<dbReference type="Proteomes" id="UP000598488">
    <property type="component" value="Unassembled WGS sequence"/>
</dbReference>
<accession>A0ABS0ZCK0</accession>
<evidence type="ECO:0000313" key="6">
    <source>
        <dbReference type="EMBL" id="MBJ7551382.1"/>
    </source>
</evidence>
<proteinExistence type="predicted"/>
<evidence type="ECO:0000256" key="1">
    <source>
        <dbReference type="ARBA" id="ARBA00004370"/>
    </source>
</evidence>
<organism evidence="6 7">
    <name type="scientific">Marinomonas ostreistagni</name>
    <dbReference type="NCBI Taxonomy" id="359209"/>
    <lineage>
        <taxon>Bacteria</taxon>
        <taxon>Pseudomonadati</taxon>
        <taxon>Pseudomonadota</taxon>
        <taxon>Gammaproteobacteria</taxon>
        <taxon>Oceanospirillales</taxon>
        <taxon>Oceanospirillaceae</taxon>
        <taxon>Marinomonas</taxon>
    </lineage>
</organism>
<gene>
    <name evidence="6" type="ORF">JHD44_11875</name>
</gene>
<dbReference type="PROSITE" id="PS50111">
    <property type="entry name" value="CHEMOTAXIS_TRANSDUC_2"/>
    <property type="match status" value="1"/>
</dbReference>
<name>A0ABS0ZCK0_9GAMM</name>
<dbReference type="SMART" id="SM00283">
    <property type="entry name" value="MA"/>
    <property type="match status" value="1"/>
</dbReference>
<evidence type="ECO:0000256" key="4">
    <source>
        <dbReference type="SAM" id="Phobius"/>
    </source>
</evidence>
<dbReference type="Gene3D" id="1.20.120.1530">
    <property type="match status" value="1"/>
</dbReference>
<dbReference type="EMBL" id="JAEMUH010000010">
    <property type="protein sequence ID" value="MBJ7551382.1"/>
    <property type="molecule type" value="Genomic_DNA"/>
</dbReference>
<evidence type="ECO:0000259" key="5">
    <source>
        <dbReference type="PROSITE" id="PS50111"/>
    </source>
</evidence>